<sequence length="592" mass="68094">MNFILNNPFRILGLPVTASEREITKRISDLTIFAEMGKSKTYDTDFLFLSSFQRTPETIREASARIEQPENKIFHALFWFWKHNNADKVAFDLLKNGDVEKAADVWAQCVHVGNISSENYSNIRNLFVLYLGLAANDHLPSPIKQDFFLKGINLGGNVFNNDLSEAYVRAVAGADCSLDKEKINKSFADEVFRFFQNYPDKTDRITIQALLHSFTSFPDEIVSYLTGKFTDRPIRRIETEIEKIRKQRTENAFHSDQYGEKLYKNTRNDLTYLKRVIFKELRHIQNAGYPGASAFQYQIIADQLANEILQCAIDYFNTSIKQGAAHYPGKKALTIAMYSASVAAGERIKSRIKENCSVMETWIKAKSERELQKEIQILGDDIAEQLSSLSETISASELHELPIIVQNLFERCIYKLIIIKEYLGSDNPEYLKLSSAVANNASDLCMAYASRTKAYEKTINVMKDIGTLDMTPQIKEKYDKNNEFLHHKREHEIMNALRTSGSADKHQQALSDEKEKCCYIATMVYGDSESPEVLALRKFRDTILKNYHLGRVFIRLYYRWSPLFVSKFKDSKAMNKAIEILLNQFLKLRVEN</sequence>
<dbReference type="AlphaFoldDB" id="A0A975BXE7"/>
<protein>
    <submittedName>
        <fullName evidence="1">Uncharacterized protein</fullName>
    </submittedName>
</protein>
<keyword evidence="2" id="KW-1185">Reference proteome</keyword>
<dbReference type="EMBL" id="CP061800">
    <property type="protein sequence ID" value="QTA92919.1"/>
    <property type="molecule type" value="Genomic_DNA"/>
</dbReference>
<evidence type="ECO:0000313" key="1">
    <source>
        <dbReference type="EMBL" id="QTA92919.1"/>
    </source>
</evidence>
<name>A0A975BXE7_9BACT</name>
<gene>
    <name evidence="1" type="ORF">dnm_090120</name>
</gene>
<evidence type="ECO:0000313" key="2">
    <source>
        <dbReference type="Proteomes" id="UP000663722"/>
    </source>
</evidence>
<dbReference type="NCBIfam" id="NF041770">
    <property type="entry name" value="CFI_box_CTERM"/>
    <property type="match status" value="1"/>
</dbReference>
<reference evidence="1" key="1">
    <citation type="journal article" date="2021" name="Microb. Physiol.">
        <title>Proteogenomic Insights into the Physiology of Marine, Sulfate-Reducing, Filamentous Desulfonema limicola and Desulfonema magnum.</title>
        <authorList>
            <person name="Schnaars V."/>
            <person name="Wohlbrand L."/>
            <person name="Scheve S."/>
            <person name="Hinrichs C."/>
            <person name="Reinhardt R."/>
            <person name="Rabus R."/>
        </authorList>
    </citation>
    <scope>NUCLEOTIDE SEQUENCE</scope>
    <source>
        <strain evidence="1">4be13</strain>
    </source>
</reference>
<dbReference type="RefSeq" id="WP_207680086.1">
    <property type="nucleotide sequence ID" value="NZ_CP061800.1"/>
</dbReference>
<accession>A0A975BXE7</accession>
<proteinExistence type="predicted"/>
<dbReference type="KEGG" id="dmm:dnm_090120"/>
<dbReference type="Proteomes" id="UP000663722">
    <property type="component" value="Chromosome"/>
</dbReference>
<dbReference type="InterPro" id="IPR049886">
    <property type="entry name" value="CFI_box_CTERM_dom"/>
</dbReference>
<organism evidence="1 2">
    <name type="scientific">Desulfonema magnum</name>
    <dbReference type="NCBI Taxonomy" id="45655"/>
    <lineage>
        <taxon>Bacteria</taxon>
        <taxon>Pseudomonadati</taxon>
        <taxon>Thermodesulfobacteriota</taxon>
        <taxon>Desulfobacteria</taxon>
        <taxon>Desulfobacterales</taxon>
        <taxon>Desulfococcaceae</taxon>
        <taxon>Desulfonema</taxon>
    </lineage>
</organism>